<name>A0A9P7FBY3_9AGAM</name>
<accession>A0A9P7FBY3</accession>
<evidence type="ECO:0000313" key="1">
    <source>
        <dbReference type="EMBL" id="KAG2112071.1"/>
    </source>
</evidence>
<dbReference type="OrthoDB" id="3239511at2759"/>
<dbReference type="Proteomes" id="UP000823399">
    <property type="component" value="Unassembled WGS sequence"/>
</dbReference>
<gene>
    <name evidence="1" type="ORF">F5147DRAFT_771639</name>
</gene>
<reference evidence="1" key="1">
    <citation type="journal article" date="2020" name="New Phytol.">
        <title>Comparative genomics reveals dynamic genome evolution in host specialist ectomycorrhizal fungi.</title>
        <authorList>
            <person name="Lofgren L.A."/>
            <person name="Nguyen N.H."/>
            <person name="Vilgalys R."/>
            <person name="Ruytinx J."/>
            <person name="Liao H.L."/>
            <person name="Branco S."/>
            <person name="Kuo A."/>
            <person name="LaButti K."/>
            <person name="Lipzen A."/>
            <person name="Andreopoulos W."/>
            <person name="Pangilinan J."/>
            <person name="Riley R."/>
            <person name="Hundley H."/>
            <person name="Na H."/>
            <person name="Barry K."/>
            <person name="Grigoriev I.V."/>
            <person name="Stajich J.E."/>
            <person name="Kennedy P.G."/>
        </authorList>
    </citation>
    <scope>NUCLEOTIDE SEQUENCE</scope>
    <source>
        <strain evidence="1">FC423</strain>
    </source>
</reference>
<protein>
    <submittedName>
        <fullName evidence="1">Uncharacterized protein</fullName>
    </submittedName>
</protein>
<keyword evidence="2" id="KW-1185">Reference proteome</keyword>
<dbReference type="EMBL" id="JABBWM010000016">
    <property type="protein sequence ID" value="KAG2112071.1"/>
    <property type="molecule type" value="Genomic_DNA"/>
</dbReference>
<evidence type="ECO:0000313" key="2">
    <source>
        <dbReference type="Proteomes" id="UP000823399"/>
    </source>
</evidence>
<organism evidence="1 2">
    <name type="scientific">Suillus discolor</name>
    <dbReference type="NCBI Taxonomy" id="1912936"/>
    <lineage>
        <taxon>Eukaryota</taxon>
        <taxon>Fungi</taxon>
        <taxon>Dikarya</taxon>
        <taxon>Basidiomycota</taxon>
        <taxon>Agaricomycotina</taxon>
        <taxon>Agaricomycetes</taxon>
        <taxon>Agaricomycetidae</taxon>
        <taxon>Boletales</taxon>
        <taxon>Suillineae</taxon>
        <taxon>Suillaceae</taxon>
        <taxon>Suillus</taxon>
    </lineage>
</organism>
<sequence length="195" mass="22589">MHKDISKLILYATHGILTEQDSPLGYLLLRCQYITETDEENEKGWSFLKLHLTMHIFDDIEAKGVTKNYNTKLNEQMHGPLKNSYQHWTNFKNFAEQILWIDHWLLVSNNICHRVEDMANYLRSMSQADEVDVDADDPAMDELVLWMAHRDVDTGFVDFCIELNAFLNVFLLACNLPLPNGKRVQLQLSDAISTS</sequence>
<comment type="caution">
    <text evidence="1">The sequence shown here is derived from an EMBL/GenBank/DDBJ whole genome shotgun (WGS) entry which is preliminary data.</text>
</comment>
<dbReference type="GeneID" id="64703527"/>
<dbReference type="RefSeq" id="XP_041295128.1">
    <property type="nucleotide sequence ID" value="XM_041441268.1"/>
</dbReference>
<dbReference type="AlphaFoldDB" id="A0A9P7FBY3"/>
<proteinExistence type="predicted"/>